<reference evidence="1" key="1">
    <citation type="submission" date="2019-07" db="EMBL/GenBank/DDBJ databases">
        <title>Annotation for the trematode Paragonimus miyazaki's.</title>
        <authorList>
            <person name="Choi Y.-J."/>
        </authorList>
    </citation>
    <scope>NUCLEOTIDE SEQUENCE</scope>
    <source>
        <strain evidence="1">Japan</strain>
    </source>
</reference>
<evidence type="ECO:0000313" key="1">
    <source>
        <dbReference type="EMBL" id="KAF7252172.1"/>
    </source>
</evidence>
<dbReference type="Proteomes" id="UP000822476">
    <property type="component" value="Unassembled WGS sequence"/>
</dbReference>
<sequence>MASGFPAVVPYLIIHFDPKVTIHCSVLIQCLCTRRQLRVLPSVTNHFSDTLTTTVLKKYYPTNESGPVWICFKKMRPKTTLLCVLVSSEHFLRDFVDQYGDPEIVRVYCLWGKESYPCFIFCYN</sequence>
<evidence type="ECO:0000313" key="2">
    <source>
        <dbReference type="Proteomes" id="UP000822476"/>
    </source>
</evidence>
<proteinExistence type="predicted"/>
<accession>A0A8S9YUF7</accession>
<protein>
    <submittedName>
        <fullName evidence="1">Uncharacterized protein</fullName>
    </submittedName>
</protein>
<dbReference type="EMBL" id="JTDE01004975">
    <property type="protein sequence ID" value="KAF7252172.1"/>
    <property type="molecule type" value="Genomic_DNA"/>
</dbReference>
<dbReference type="AlphaFoldDB" id="A0A8S9YUF7"/>
<gene>
    <name evidence="1" type="ORF">EG68_09037</name>
</gene>
<organism evidence="1 2">
    <name type="scientific">Paragonimus skrjabini miyazakii</name>
    <dbReference type="NCBI Taxonomy" id="59628"/>
    <lineage>
        <taxon>Eukaryota</taxon>
        <taxon>Metazoa</taxon>
        <taxon>Spiralia</taxon>
        <taxon>Lophotrochozoa</taxon>
        <taxon>Platyhelminthes</taxon>
        <taxon>Trematoda</taxon>
        <taxon>Digenea</taxon>
        <taxon>Plagiorchiida</taxon>
        <taxon>Troglotremata</taxon>
        <taxon>Troglotrematidae</taxon>
        <taxon>Paragonimus</taxon>
    </lineage>
</organism>
<comment type="caution">
    <text evidence="1">The sequence shown here is derived from an EMBL/GenBank/DDBJ whole genome shotgun (WGS) entry which is preliminary data.</text>
</comment>
<name>A0A8S9YUF7_9TREM</name>
<keyword evidence="2" id="KW-1185">Reference proteome</keyword>